<accession>A0A9P5C2B4</accession>
<name>A0A9P5C2B4_9PLEO</name>
<evidence type="ECO:0000259" key="1">
    <source>
        <dbReference type="Pfam" id="PF00583"/>
    </source>
</evidence>
<dbReference type="EMBL" id="SWKV01000023">
    <property type="protein sequence ID" value="KAF3040979.1"/>
    <property type="molecule type" value="Genomic_DNA"/>
</dbReference>
<dbReference type="AlphaFoldDB" id="A0A9P5C2B4"/>
<dbReference type="Pfam" id="PF00583">
    <property type="entry name" value="Acetyltransf_1"/>
    <property type="match status" value="1"/>
</dbReference>
<evidence type="ECO:0000313" key="2">
    <source>
        <dbReference type="EMBL" id="KAF3040979.1"/>
    </source>
</evidence>
<proteinExistence type="predicted"/>
<dbReference type="Gene3D" id="3.40.630.30">
    <property type="match status" value="1"/>
</dbReference>
<dbReference type="InterPro" id="IPR016181">
    <property type="entry name" value="Acyl_CoA_acyltransferase"/>
</dbReference>
<sequence>MPPEALSFDPYSTASVTEDVMREAAALFSEEYGIWGPRAEEMGRWCEPGVRIKMSRLKLRQQSLSPGTDSVLVCCRDNGGLVGHAFVTRWDDGATRVCWVTQLCVRKEYRLRGVATALLKHLKHNDDHVFGILSSHPAALMALLRALGPGLEAVDLDFMREHAQNVLVTSPVDAIKWLVIKFYKQLEMGEVAELVMAPG</sequence>
<dbReference type="SUPFAM" id="SSF55729">
    <property type="entry name" value="Acyl-CoA N-acyltransferases (Nat)"/>
    <property type="match status" value="1"/>
</dbReference>
<evidence type="ECO:0000313" key="3">
    <source>
        <dbReference type="Proteomes" id="UP000758155"/>
    </source>
</evidence>
<dbReference type="OrthoDB" id="2019666at2759"/>
<organism evidence="2 3">
    <name type="scientific">Didymella heteroderae</name>
    <dbReference type="NCBI Taxonomy" id="1769908"/>
    <lineage>
        <taxon>Eukaryota</taxon>
        <taxon>Fungi</taxon>
        <taxon>Dikarya</taxon>
        <taxon>Ascomycota</taxon>
        <taxon>Pezizomycotina</taxon>
        <taxon>Dothideomycetes</taxon>
        <taxon>Pleosporomycetidae</taxon>
        <taxon>Pleosporales</taxon>
        <taxon>Pleosporineae</taxon>
        <taxon>Didymellaceae</taxon>
        <taxon>Didymella</taxon>
    </lineage>
</organism>
<dbReference type="CDD" id="cd04301">
    <property type="entry name" value="NAT_SF"/>
    <property type="match status" value="1"/>
</dbReference>
<dbReference type="GO" id="GO:0016747">
    <property type="term" value="F:acyltransferase activity, transferring groups other than amino-acyl groups"/>
    <property type="evidence" value="ECO:0007669"/>
    <property type="project" value="InterPro"/>
</dbReference>
<reference evidence="2" key="1">
    <citation type="submission" date="2019-04" db="EMBL/GenBank/DDBJ databases">
        <title>Sequencing of skin fungus with MAO and IRED activity.</title>
        <authorList>
            <person name="Marsaioli A.J."/>
            <person name="Bonatto J.M.C."/>
            <person name="Reis Junior O."/>
        </authorList>
    </citation>
    <scope>NUCLEOTIDE SEQUENCE</scope>
    <source>
        <strain evidence="2">28M1</strain>
    </source>
</reference>
<keyword evidence="3" id="KW-1185">Reference proteome</keyword>
<comment type="caution">
    <text evidence="2">The sequence shown here is derived from an EMBL/GenBank/DDBJ whole genome shotgun (WGS) entry which is preliminary data.</text>
</comment>
<dbReference type="InterPro" id="IPR000182">
    <property type="entry name" value="GNAT_dom"/>
</dbReference>
<protein>
    <recommendedName>
        <fullName evidence="1">N-acetyltransferase domain-containing protein</fullName>
    </recommendedName>
</protein>
<gene>
    <name evidence="2" type="ORF">E8E12_009318</name>
</gene>
<feature type="domain" description="N-acetyltransferase" evidence="1">
    <location>
        <begin position="62"/>
        <end position="123"/>
    </location>
</feature>
<dbReference type="Proteomes" id="UP000758155">
    <property type="component" value="Unassembled WGS sequence"/>
</dbReference>